<comment type="caution">
    <text evidence="8">The sequence shown here is derived from an EMBL/GenBank/DDBJ whole genome shotgun (WGS) entry which is preliminary data.</text>
</comment>
<evidence type="ECO:0000313" key="8">
    <source>
        <dbReference type="EMBL" id="KNY26790.1"/>
    </source>
</evidence>
<dbReference type="InterPro" id="IPR005229">
    <property type="entry name" value="YicC/YloC-like"/>
</dbReference>
<reference evidence="9" key="1">
    <citation type="submission" date="2015-07" db="EMBL/GenBank/DDBJ databases">
        <title>Near-Complete Genome Sequence of the Cellulolytic Bacterium Bacteroides (Pseudobacteroides) cellulosolvens ATCC 35603.</title>
        <authorList>
            <person name="Dassa B."/>
            <person name="Utturkar S.M."/>
            <person name="Klingeman D.M."/>
            <person name="Hurt R.A."/>
            <person name="Keller M."/>
            <person name="Xu J."/>
            <person name="Reddy Y.H.K."/>
            <person name="Borovok I."/>
            <person name="Grinberg I.R."/>
            <person name="Lamed R."/>
            <person name="Zhivin O."/>
            <person name="Bayer E.A."/>
            <person name="Brown S.D."/>
        </authorList>
    </citation>
    <scope>NUCLEOTIDE SEQUENCE [LARGE SCALE GENOMIC DNA]</scope>
    <source>
        <strain evidence="9">DSM 2933</strain>
    </source>
</reference>
<dbReference type="PATRIC" id="fig|398512.5.peg.2140"/>
<evidence type="ECO:0000259" key="6">
    <source>
        <dbReference type="Pfam" id="PF03755"/>
    </source>
</evidence>
<evidence type="ECO:0000313" key="9">
    <source>
        <dbReference type="Proteomes" id="UP000036923"/>
    </source>
</evidence>
<dbReference type="NCBIfam" id="TIGR00255">
    <property type="entry name" value="YicC/YloC family endoribonuclease"/>
    <property type="match status" value="1"/>
</dbReference>
<dbReference type="EMBL" id="LGTC01000001">
    <property type="protein sequence ID" value="KNY26790.1"/>
    <property type="molecule type" value="Genomic_DNA"/>
</dbReference>
<comment type="cofactor">
    <cofactor evidence="1">
        <name>a divalent metal cation</name>
        <dbReference type="ChEBI" id="CHEBI:60240"/>
    </cofactor>
</comment>
<dbReference type="AlphaFoldDB" id="A0A0L6JM22"/>
<evidence type="ECO:0000256" key="4">
    <source>
        <dbReference type="ARBA" id="ARBA00022801"/>
    </source>
</evidence>
<feature type="domain" description="Endoribonuclease YicC-like C-terminal" evidence="7">
    <location>
        <begin position="174"/>
        <end position="292"/>
    </location>
</feature>
<evidence type="ECO:0000259" key="7">
    <source>
        <dbReference type="Pfam" id="PF08340"/>
    </source>
</evidence>
<dbReference type="eggNOG" id="COG1561">
    <property type="taxonomic scope" value="Bacteria"/>
</dbReference>
<dbReference type="Proteomes" id="UP000036923">
    <property type="component" value="Unassembled WGS sequence"/>
</dbReference>
<keyword evidence="9" id="KW-1185">Reference proteome</keyword>
<dbReference type="RefSeq" id="WP_036946983.1">
    <property type="nucleotide sequence ID" value="NZ_KN050764.1"/>
</dbReference>
<evidence type="ECO:0000256" key="2">
    <source>
        <dbReference type="ARBA" id="ARBA00022722"/>
    </source>
</evidence>
<keyword evidence="3" id="KW-0255">Endonuclease</keyword>
<keyword evidence="2" id="KW-0540">Nuclease</keyword>
<organism evidence="8 9">
    <name type="scientific">Pseudobacteroides cellulosolvens ATCC 35603 = DSM 2933</name>
    <dbReference type="NCBI Taxonomy" id="398512"/>
    <lineage>
        <taxon>Bacteria</taxon>
        <taxon>Bacillati</taxon>
        <taxon>Bacillota</taxon>
        <taxon>Clostridia</taxon>
        <taxon>Eubacteriales</taxon>
        <taxon>Oscillospiraceae</taxon>
        <taxon>Pseudobacteroides</taxon>
    </lineage>
</organism>
<proteinExistence type="inferred from homology"/>
<dbReference type="STRING" id="398512.Bccel_2055"/>
<dbReference type="GO" id="GO:0016787">
    <property type="term" value="F:hydrolase activity"/>
    <property type="evidence" value="ECO:0007669"/>
    <property type="project" value="UniProtKB-KW"/>
</dbReference>
<evidence type="ECO:0008006" key="10">
    <source>
        <dbReference type="Google" id="ProtNLM"/>
    </source>
</evidence>
<dbReference type="Pfam" id="PF08340">
    <property type="entry name" value="YicC-like_C"/>
    <property type="match status" value="1"/>
</dbReference>
<dbReference type="OrthoDB" id="9771229at2"/>
<evidence type="ECO:0000256" key="3">
    <source>
        <dbReference type="ARBA" id="ARBA00022759"/>
    </source>
</evidence>
<evidence type="ECO:0000256" key="5">
    <source>
        <dbReference type="ARBA" id="ARBA00035648"/>
    </source>
</evidence>
<name>A0A0L6JM22_9FIRM</name>
<dbReference type="InterPro" id="IPR013527">
    <property type="entry name" value="YicC-like_N"/>
</dbReference>
<protein>
    <recommendedName>
        <fullName evidence="10">YicC-like domain-containing protein</fullName>
    </recommendedName>
</protein>
<dbReference type="PANTHER" id="PTHR30636:SF3">
    <property type="entry name" value="UPF0701 PROTEIN YICC"/>
    <property type="match status" value="1"/>
</dbReference>
<dbReference type="Pfam" id="PF03755">
    <property type="entry name" value="YicC-like_N"/>
    <property type="match status" value="1"/>
</dbReference>
<dbReference type="InterPro" id="IPR013551">
    <property type="entry name" value="YicC-like_C"/>
</dbReference>
<dbReference type="GO" id="GO:0004521">
    <property type="term" value="F:RNA endonuclease activity"/>
    <property type="evidence" value="ECO:0007669"/>
    <property type="project" value="InterPro"/>
</dbReference>
<keyword evidence="4" id="KW-0378">Hydrolase</keyword>
<dbReference type="PANTHER" id="PTHR30636">
    <property type="entry name" value="UPF0701 PROTEIN YICC"/>
    <property type="match status" value="1"/>
</dbReference>
<evidence type="ECO:0000256" key="1">
    <source>
        <dbReference type="ARBA" id="ARBA00001968"/>
    </source>
</evidence>
<feature type="domain" description="Endoribonuclease YicC-like N-terminal" evidence="6">
    <location>
        <begin position="2"/>
        <end position="156"/>
    </location>
</feature>
<comment type="similarity">
    <text evidence="5">Belongs to the YicC/YloC family.</text>
</comment>
<accession>A0A0L6JM22</accession>
<gene>
    <name evidence="8" type="ORF">Bccel_2055</name>
</gene>
<sequence length="292" mass="33565">MIKSMTGFGRGEFQDEGKLILAEIKTVNHRYSDIFIKMPRQISCLEDKIRSEISKVVSRGKIDVFISLENHNDDSKTVIIDEPLAKAYLNAVELLKDKYDLKDDISASLIAKFPDVLKIEKVEQDSEAIWNILKVSLANALNELIKMRQIEGESLKNDLLEKLMLIENVLNDIKLRAPEITKEYKQKLESRIKELTEQQTIDENRIATEVAIFADRCSIDEEIQRLASHIKQMRETLDLGIPVGRKLDFLVQEMNREINTIGSKANDLSITKNVIDLKSELEKIREQIQNIE</sequence>